<name>A0ABT2GX58_9MICO</name>
<comment type="caution">
    <text evidence="2">The sequence shown here is derived from an EMBL/GenBank/DDBJ whole genome shotgun (WGS) entry which is preliminary data.</text>
</comment>
<dbReference type="EMBL" id="JANLCJ010000001">
    <property type="protein sequence ID" value="MCS5732549.1"/>
    <property type="molecule type" value="Genomic_DNA"/>
</dbReference>
<dbReference type="Pfam" id="PF24684">
    <property type="entry name" value="Vgb_lyase"/>
    <property type="match status" value="1"/>
</dbReference>
<organism evidence="2 3">
    <name type="scientific">Herbiconiux daphne</name>
    <dbReference type="NCBI Taxonomy" id="2970914"/>
    <lineage>
        <taxon>Bacteria</taxon>
        <taxon>Bacillati</taxon>
        <taxon>Actinomycetota</taxon>
        <taxon>Actinomycetes</taxon>
        <taxon>Micrococcales</taxon>
        <taxon>Microbacteriaceae</taxon>
        <taxon>Herbiconiux</taxon>
    </lineage>
</organism>
<dbReference type="SUPFAM" id="SSF63829">
    <property type="entry name" value="Calcium-dependent phosphotriesterase"/>
    <property type="match status" value="1"/>
</dbReference>
<accession>A0ABT2GX58</accession>
<dbReference type="InterPro" id="IPR015943">
    <property type="entry name" value="WD40/YVTN_repeat-like_dom_sf"/>
</dbReference>
<evidence type="ECO:0000313" key="3">
    <source>
        <dbReference type="Proteomes" id="UP001165586"/>
    </source>
</evidence>
<dbReference type="Gene3D" id="2.130.10.10">
    <property type="entry name" value="YVTN repeat-like/Quinoprotein amine dehydrogenase"/>
    <property type="match status" value="1"/>
</dbReference>
<keyword evidence="1" id="KW-0732">Signal</keyword>
<proteinExistence type="predicted"/>
<dbReference type="Proteomes" id="UP001165586">
    <property type="component" value="Unassembled WGS sequence"/>
</dbReference>
<evidence type="ECO:0000256" key="1">
    <source>
        <dbReference type="SAM" id="SignalP"/>
    </source>
</evidence>
<sequence>MSVLPASPLRRRVGTALVAALAVALMAPAVVVATSAPATALDLFPRDFATWHETEAATAGGRPETLTSDADGFVWYYDGLSNQLVRVDPVGGGQLPFDLGPAHPGVIDLTMGPDGDIWFGDAANSAIGRLDPRTGSVDSFALGGAWDMAFSLVTGPDGDIWFGEPSAGGLGHIAADGTISRVPDPDGAVITNLVSAPDGRLWYTRPGLSSLGAYDPAAGTFDLMPLALIDVSGVALGRDGTLWVGGTGALANITLAGAVTIVPIPAAPFGAISPASLVAGEASALYFTDNAGAIGEIDSAGTLSFVRPPFAGAMPNRLAVSGTGSLWYTDFTRGTLGWV</sequence>
<keyword evidence="3" id="KW-1185">Reference proteome</keyword>
<feature type="chain" id="PRO_5046467715" description="Virginiamycin B lyase" evidence="1">
    <location>
        <begin position="41"/>
        <end position="339"/>
    </location>
</feature>
<gene>
    <name evidence="2" type="ORF">N1032_02185</name>
</gene>
<feature type="signal peptide" evidence="1">
    <location>
        <begin position="1"/>
        <end position="40"/>
    </location>
</feature>
<dbReference type="InterPro" id="IPR051344">
    <property type="entry name" value="Vgb"/>
</dbReference>
<protein>
    <recommendedName>
        <fullName evidence="4">Virginiamycin B lyase</fullName>
    </recommendedName>
</protein>
<dbReference type="RefSeq" id="WP_259537180.1">
    <property type="nucleotide sequence ID" value="NZ_JANLCJ010000001.1"/>
</dbReference>
<dbReference type="PANTHER" id="PTHR40274:SF3">
    <property type="entry name" value="VIRGINIAMYCIN B LYASE"/>
    <property type="match status" value="1"/>
</dbReference>
<evidence type="ECO:0000313" key="2">
    <source>
        <dbReference type="EMBL" id="MCS5732549.1"/>
    </source>
</evidence>
<dbReference type="PANTHER" id="PTHR40274">
    <property type="entry name" value="VIRGINIAMYCIN B LYASE"/>
    <property type="match status" value="1"/>
</dbReference>
<reference evidence="2" key="1">
    <citation type="submission" date="2022-08" db="EMBL/GenBank/DDBJ databases">
        <authorList>
            <person name="Deng Y."/>
            <person name="Han X.-F."/>
            <person name="Zhang Y.-Q."/>
        </authorList>
    </citation>
    <scope>NUCLEOTIDE SEQUENCE</scope>
    <source>
        <strain evidence="2">CPCC 203386</strain>
    </source>
</reference>
<evidence type="ECO:0008006" key="4">
    <source>
        <dbReference type="Google" id="ProtNLM"/>
    </source>
</evidence>